<dbReference type="Proteomes" id="UP000198856">
    <property type="component" value="Unassembled WGS sequence"/>
</dbReference>
<dbReference type="AlphaFoldDB" id="A0A1G8VFI9"/>
<evidence type="ECO:0000313" key="1">
    <source>
        <dbReference type="EMBL" id="SDJ64798.1"/>
    </source>
</evidence>
<name>A0A1G8VFI9_9EURY</name>
<dbReference type="EMBL" id="FNFC01000006">
    <property type="protein sequence ID" value="SDJ64798.1"/>
    <property type="molecule type" value="Genomic_DNA"/>
</dbReference>
<keyword evidence="2" id="KW-1185">Reference proteome</keyword>
<accession>A0A1G8VFI9</accession>
<protein>
    <submittedName>
        <fullName evidence="1">Uncharacterized protein</fullName>
    </submittedName>
</protein>
<sequence>MFARGHPESQDIAFGDENWELAGQETARTFIGVDASGSARIKGWNTETICDITEMNFDGPTLHIKTSQSDTKRVDARDFASTG</sequence>
<organism evidence="1 2">
    <name type="scientific">Halovenus aranensis</name>
    <dbReference type="NCBI Taxonomy" id="890420"/>
    <lineage>
        <taxon>Archaea</taxon>
        <taxon>Methanobacteriati</taxon>
        <taxon>Methanobacteriota</taxon>
        <taxon>Stenosarchaea group</taxon>
        <taxon>Halobacteria</taxon>
        <taxon>Halobacteriales</taxon>
        <taxon>Haloarculaceae</taxon>
        <taxon>Halovenus</taxon>
    </lineage>
</organism>
<evidence type="ECO:0000313" key="2">
    <source>
        <dbReference type="Proteomes" id="UP000198856"/>
    </source>
</evidence>
<reference evidence="1 2" key="1">
    <citation type="submission" date="2016-10" db="EMBL/GenBank/DDBJ databases">
        <authorList>
            <person name="de Groot N.N."/>
        </authorList>
    </citation>
    <scope>NUCLEOTIDE SEQUENCE [LARGE SCALE GENOMIC DNA]</scope>
    <source>
        <strain evidence="1 2">IBRC-M10015</strain>
    </source>
</reference>
<dbReference type="RefSeq" id="WP_092701794.1">
    <property type="nucleotide sequence ID" value="NZ_FNFC01000006.1"/>
</dbReference>
<proteinExistence type="predicted"/>
<gene>
    <name evidence="1" type="ORF">SAMN05216226_106197</name>
</gene>
<dbReference type="OrthoDB" id="224273at2157"/>
<dbReference type="STRING" id="890420.SAMN05216226_106197"/>